<dbReference type="Proteomes" id="UP000243374">
    <property type="component" value="Unassembled WGS sequence"/>
</dbReference>
<dbReference type="RefSeq" id="WP_074838631.1">
    <property type="nucleotide sequence ID" value="NZ_CP047056.1"/>
</dbReference>
<protein>
    <submittedName>
        <fullName evidence="4">HAD-superfamily subfamily IB hydrolase, TIGR01490</fullName>
    </submittedName>
</protein>
<dbReference type="AlphaFoldDB" id="A0A662Z8F3"/>
<evidence type="ECO:0000256" key="2">
    <source>
        <dbReference type="ARBA" id="ARBA00022801"/>
    </source>
</evidence>
<dbReference type="Gene3D" id="1.20.1440.100">
    <property type="entry name" value="SG protein - dephosphorylation function"/>
    <property type="match status" value="1"/>
</dbReference>
<keyword evidence="5" id="KW-1185">Reference proteome</keyword>
<dbReference type="NCBIfam" id="TIGR01488">
    <property type="entry name" value="HAD-SF-IB"/>
    <property type="match status" value="1"/>
</dbReference>
<sequence>MSLAFFDMDGTLVGGDTNNITLHHFVKLGIAPSDMLVKLSECEQKFFEGALDINDFVRFAVTPLVKLSKDEQYKVLHETVRDLIIPLIKPGAKRALDFHKKRGDRVFIVTSTCDYIVEHVASLLGISDFIAAPMEKVEGRLTGKQCGIVPYQGDKVKRINEIINKEGLSLEDSYAYGDTINDLPMLMMCSHRFAVDPNEKLLNHPDIKSLEIVDWTK</sequence>
<dbReference type="PANTHER" id="PTHR43344">
    <property type="entry name" value="PHOSPHOSERINE PHOSPHATASE"/>
    <property type="match status" value="1"/>
</dbReference>
<dbReference type="EMBL" id="FOSF01000003">
    <property type="protein sequence ID" value="SFJ81630.1"/>
    <property type="molecule type" value="Genomic_DNA"/>
</dbReference>
<evidence type="ECO:0000313" key="4">
    <source>
        <dbReference type="EMBL" id="SFJ81630.1"/>
    </source>
</evidence>
<dbReference type="Gene3D" id="3.40.50.1000">
    <property type="entry name" value="HAD superfamily/HAD-like"/>
    <property type="match status" value="1"/>
</dbReference>
<evidence type="ECO:0000313" key="5">
    <source>
        <dbReference type="Proteomes" id="UP000243374"/>
    </source>
</evidence>
<proteinExistence type="predicted"/>
<organism evidence="4 5">
    <name type="scientific">Succinivibrio dextrinosolvens</name>
    <dbReference type="NCBI Taxonomy" id="83771"/>
    <lineage>
        <taxon>Bacteria</taxon>
        <taxon>Pseudomonadati</taxon>
        <taxon>Pseudomonadota</taxon>
        <taxon>Gammaproteobacteria</taxon>
        <taxon>Aeromonadales</taxon>
        <taxon>Succinivibrionaceae</taxon>
        <taxon>Succinivibrio</taxon>
    </lineage>
</organism>
<evidence type="ECO:0000256" key="3">
    <source>
        <dbReference type="ARBA" id="ARBA00022842"/>
    </source>
</evidence>
<dbReference type="InterPro" id="IPR023214">
    <property type="entry name" value="HAD_sf"/>
</dbReference>
<name>A0A662Z8F3_9GAMM</name>
<dbReference type="GO" id="GO:0016787">
    <property type="term" value="F:hydrolase activity"/>
    <property type="evidence" value="ECO:0007669"/>
    <property type="project" value="UniProtKB-KW"/>
</dbReference>
<evidence type="ECO:0000256" key="1">
    <source>
        <dbReference type="ARBA" id="ARBA00022723"/>
    </source>
</evidence>
<dbReference type="OrthoDB" id="9784466at2"/>
<dbReference type="Pfam" id="PF12710">
    <property type="entry name" value="HAD"/>
    <property type="match status" value="1"/>
</dbReference>
<dbReference type="PANTHER" id="PTHR43344:SF13">
    <property type="entry name" value="PHOSPHATASE RV3661-RELATED"/>
    <property type="match status" value="1"/>
</dbReference>
<dbReference type="GO" id="GO:0046872">
    <property type="term" value="F:metal ion binding"/>
    <property type="evidence" value="ECO:0007669"/>
    <property type="project" value="UniProtKB-KW"/>
</dbReference>
<dbReference type="InterPro" id="IPR006385">
    <property type="entry name" value="HAD_hydro_SerB1"/>
</dbReference>
<keyword evidence="1" id="KW-0479">Metal-binding</keyword>
<keyword evidence="2 4" id="KW-0378">Hydrolase</keyword>
<gene>
    <name evidence="4" type="ORF">SAMN04487865_100333</name>
</gene>
<dbReference type="CDD" id="cd02612">
    <property type="entry name" value="HAD_PGPPase"/>
    <property type="match status" value="1"/>
</dbReference>
<dbReference type="InterPro" id="IPR050582">
    <property type="entry name" value="HAD-like_SerB"/>
</dbReference>
<dbReference type="NCBIfam" id="TIGR01490">
    <property type="entry name" value="HAD-SF-IB-hyp1"/>
    <property type="match status" value="1"/>
</dbReference>
<reference evidence="4 5" key="1">
    <citation type="submission" date="2016-10" db="EMBL/GenBank/DDBJ databases">
        <authorList>
            <person name="Varghese N."/>
            <person name="Submissions S."/>
        </authorList>
    </citation>
    <scope>NUCLEOTIDE SEQUENCE [LARGE SCALE GENOMIC DNA]</scope>
    <source>
        <strain evidence="4 5">22B</strain>
    </source>
</reference>
<accession>A0A662Z8F3</accession>
<dbReference type="SUPFAM" id="SSF56784">
    <property type="entry name" value="HAD-like"/>
    <property type="match status" value="1"/>
</dbReference>
<keyword evidence="3" id="KW-0460">Magnesium</keyword>
<dbReference type="InterPro" id="IPR036412">
    <property type="entry name" value="HAD-like_sf"/>
</dbReference>